<dbReference type="HOGENOM" id="CLU_029417_0_0_2"/>
<evidence type="ECO:0000313" key="5">
    <source>
        <dbReference type="Proteomes" id="UP000069906"/>
    </source>
</evidence>
<reference evidence="4 5" key="1">
    <citation type="journal article" date="2015" name="ISME J.">
        <title>Elemental sulfur and acetate can support life of a novel strictly anaerobic haloarchaeon.</title>
        <authorList>
            <person name="Sorokin D.Y."/>
            <person name="Kublanov I.V."/>
            <person name="Gavrilov S.N."/>
            <person name="Rojo D."/>
            <person name="Roman P."/>
            <person name="Golyshin P.N."/>
            <person name="Slepak V.Z."/>
            <person name="Smedile F."/>
            <person name="Ferrer M."/>
            <person name="Messina E."/>
            <person name="La Cono V."/>
            <person name="Yakimov M.M."/>
        </authorList>
    </citation>
    <scope>NUCLEOTIDE SEQUENCE [LARGE SCALE GENOMIC DNA]</scope>
    <source>
        <strain evidence="4 5">HSR2</strain>
    </source>
</reference>
<feature type="domain" description="DUF7308" evidence="3">
    <location>
        <begin position="267"/>
        <end position="467"/>
    </location>
</feature>
<evidence type="ECO:0000256" key="1">
    <source>
        <dbReference type="SAM" id="MobiDB-lite"/>
    </source>
</evidence>
<dbReference type="InterPro" id="IPR055732">
    <property type="entry name" value="DUF7308"/>
</dbReference>
<dbReference type="EMBL" id="CP008874">
    <property type="protein sequence ID" value="AKH97602.1"/>
    <property type="molecule type" value="Genomic_DNA"/>
</dbReference>
<dbReference type="Proteomes" id="UP000069906">
    <property type="component" value="Chromosome"/>
</dbReference>
<feature type="transmembrane region" description="Helical" evidence="2">
    <location>
        <begin position="21"/>
        <end position="41"/>
    </location>
</feature>
<keyword evidence="2" id="KW-0812">Transmembrane</keyword>
<accession>A0A0F7P9Y8</accession>
<proteinExistence type="predicted"/>
<gene>
    <name evidence="4" type="ORF">HLASF_1114</name>
</gene>
<evidence type="ECO:0000256" key="2">
    <source>
        <dbReference type="SAM" id="Phobius"/>
    </source>
</evidence>
<keyword evidence="2" id="KW-1133">Transmembrane helix</keyword>
<dbReference type="Pfam" id="PF23985">
    <property type="entry name" value="DUF7308"/>
    <property type="match status" value="1"/>
</dbReference>
<dbReference type="Pfam" id="PF23960">
    <property type="entry name" value="DUF7289"/>
    <property type="match status" value="1"/>
</dbReference>
<evidence type="ECO:0000313" key="4">
    <source>
        <dbReference type="EMBL" id="AKH97602.1"/>
    </source>
</evidence>
<dbReference type="InterPro" id="IPR055713">
    <property type="entry name" value="DUF7289"/>
</dbReference>
<dbReference type="PATRIC" id="fig|1604004.4.peg.1175"/>
<feature type="region of interest" description="Disordered" evidence="1">
    <location>
        <begin position="443"/>
        <end position="466"/>
    </location>
</feature>
<keyword evidence="5" id="KW-1185">Reference proteome</keyword>
<keyword evidence="2" id="KW-0472">Membrane</keyword>
<dbReference type="AlphaFoldDB" id="A0A0F7P9Y8"/>
<evidence type="ECO:0000259" key="3">
    <source>
        <dbReference type="Pfam" id="PF23985"/>
    </source>
</evidence>
<name>A0A0F7P9Y8_9EURY</name>
<organism evidence="4 5">
    <name type="scientific">Halanaeroarchaeum sulfurireducens</name>
    <dbReference type="NCBI Taxonomy" id="1604004"/>
    <lineage>
        <taxon>Archaea</taxon>
        <taxon>Methanobacteriati</taxon>
        <taxon>Methanobacteriota</taxon>
        <taxon>Stenosarchaea group</taxon>
        <taxon>Halobacteria</taxon>
        <taxon>Halobacteriales</taxon>
        <taxon>Halobacteriaceae</taxon>
        <taxon>Halanaeroarchaeum</taxon>
    </lineage>
</organism>
<protein>
    <recommendedName>
        <fullName evidence="3">DUF7308 domain-containing protein</fullName>
    </recommendedName>
</protein>
<sequence length="491" mass="52895">MTHPGRVPSMDGTRDRSQSETLGVVLLLGITILSVTALATFGSGAISGIQHTVDVQSSEHALSQLDSRASLVAFGESNSQSVSLGRGRQGTYSVAPDTGRIRVTHVNYTEGESREIYNDTLGTIQYESGPTTIAYQGGGVWRSESTGGSTMISTPEMHYRGMTLTLPIIGVSGTGSVAGSASADIAVENESRTVYPDNSSYTNPVQNGTIQVAVQSEFYRAWANYFESRTDGTVSTYHENETAVFELVSTGTYGDFDMPMDEEPIELRALGGGHPLSELTITIAPDQPDSQVFTGFDWSMYAESGNQQFEIHLATNGQASCDDDVSATVFYTNGSEYQGWHDEDAFQVECSDVNGDEENEARLTANLTGTTRMTYTTVKNNELLVYDVDNDLADPITFDEHADTVEWESDGGTTFEVDDTTTIGNVTNHYVGLLGPNVDLTVKDGPGEGSDESSEGNVNEDASGGYVITDRSGQYVTYLHVSENNVTVHLE</sequence>
<dbReference type="KEGG" id="hsu:HLASF_1114"/>